<dbReference type="CDD" id="cd00030">
    <property type="entry name" value="C2"/>
    <property type="match status" value="2"/>
</dbReference>
<organism evidence="10 11">
    <name type="scientific">Polyrhizophydium stewartii</name>
    <dbReference type="NCBI Taxonomy" id="2732419"/>
    <lineage>
        <taxon>Eukaryota</taxon>
        <taxon>Fungi</taxon>
        <taxon>Fungi incertae sedis</taxon>
        <taxon>Chytridiomycota</taxon>
        <taxon>Chytridiomycota incertae sedis</taxon>
        <taxon>Chytridiomycetes</taxon>
        <taxon>Rhizophydiales</taxon>
        <taxon>Rhizophydiales incertae sedis</taxon>
        <taxon>Polyrhizophydium</taxon>
    </lineage>
</organism>
<feature type="compositionally biased region" description="Low complexity" evidence="6">
    <location>
        <begin position="1668"/>
        <end position="1697"/>
    </location>
</feature>
<evidence type="ECO:0000256" key="6">
    <source>
        <dbReference type="SAM" id="MobiDB-lite"/>
    </source>
</evidence>
<feature type="domain" description="SMP-LTD" evidence="9">
    <location>
        <begin position="163"/>
        <end position="366"/>
    </location>
</feature>
<feature type="compositionally biased region" description="Low complexity" evidence="6">
    <location>
        <begin position="958"/>
        <end position="986"/>
    </location>
</feature>
<dbReference type="Pfam" id="PF25669">
    <property type="entry name" value="SMP_MUG190-like"/>
    <property type="match status" value="2"/>
</dbReference>
<evidence type="ECO:0000256" key="2">
    <source>
        <dbReference type="ARBA" id="ARBA00022448"/>
    </source>
</evidence>
<gene>
    <name evidence="10" type="primary">TCB2</name>
    <name evidence="10" type="ORF">HK105_206822</name>
</gene>
<evidence type="ECO:0000313" key="10">
    <source>
        <dbReference type="EMBL" id="KAL2913662.1"/>
    </source>
</evidence>
<evidence type="ECO:0000259" key="8">
    <source>
        <dbReference type="PROSITE" id="PS50004"/>
    </source>
</evidence>
<dbReference type="PROSITE" id="PS50004">
    <property type="entry name" value="C2"/>
    <property type="match status" value="5"/>
</dbReference>
<evidence type="ECO:0000256" key="3">
    <source>
        <dbReference type="ARBA" id="ARBA00023055"/>
    </source>
</evidence>
<dbReference type="PROSITE" id="PS51847">
    <property type="entry name" value="SMP"/>
    <property type="match status" value="1"/>
</dbReference>
<feature type="compositionally biased region" description="Low complexity" evidence="6">
    <location>
        <begin position="1427"/>
        <end position="1436"/>
    </location>
</feature>
<evidence type="ECO:0000256" key="1">
    <source>
        <dbReference type="ARBA" id="ARBA00004370"/>
    </source>
</evidence>
<reference evidence="10 11" key="1">
    <citation type="submission" date="2023-09" db="EMBL/GenBank/DDBJ databases">
        <title>Pangenome analysis of Batrachochytrium dendrobatidis and related Chytrids.</title>
        <authorList>
            <person name="Yacoub M.N."/>
            <person name="Stajich J.E."/>
            <person name="James T.Y."/>
        </authorList>
    </citation>
    <scope>NUCLEOTIDE SEQUENCE [LARGE SCALE GENOMIC DNA]</scope>
    <source>
        <strain evidence="10 11">JEL0888</strain>
    </source>
</reference>
<dbReference type="PANTHER" id="PTHR46980">
    <property type="entry name" value="TRICALBIN-1-RELATED"/>
    <property type="match status" value="1"/>
</dbReference>
<feature type="compositionally biased region" description="Polar residues" evidence="6">
    <location>
        <begin position="1388"/>
        <end position="1416"/>
    </location>
</feature>
<keyword evidence="3" id="KW-0445">Lipid transport</keyword>
<comment type="caution">
    <text evidence="10">The sequence shown here is derived from an EMBL/GenBank/DDBJ whole genome shotgun (WGS) entry which is preliminary data.</text>
</comment>
<dbReference type="CDD" id="cd21678">
    <property type="entry name" value="SMP_TCB"/>
    <property type="match status" value="1"/>
</dbReference>
<dbReference type="SMART" id="SM00239">
    <property type="entry name" value="C2"/>
    <property type="match status" value="5"/>
</dbReference>
<evidence type="ECO:0000256" key="5">
    <source>
        <dbReference type="ARBA" id="ARBA00023136"/>
    </source>
</evidence>
<feature type="compositionally biased region" description="Low complexity" evidence="6">
    <location>
        <begin position="19"/>
        <end position="32"/>
    </location>
</feature>
<dbReference type="PANTHER" id="PTHR46980:SF2">
    <property type="entry name" value="TRICALBIN-1-RELATED"/>
    <property type="match status" value="1"/>
</dbReference>
<feature type="region of interest" description="Disordered" evidence="6">
    <location>
        <begin position="1350"/>
        <end position="1490"/>
    </location>
</feature>
<name>A0ABR4N295_9FUNG</name>
<feature type="region of interest" description="Disordered" evidence="6">
    <location>
        <begin position="1648"/>
        <end position="1697"/>
    </location>
</feature>
<feature type="domain" description="C2" evidence="8">
    <location>
        <begin position="1485"/>
        <end position="1600"/>
    </location>
</feature>
<keyword evidence="7" id="KW-0812">Transmembrane</keyword>
<feature type="domain" description="C2" evidence="8">
    <location>
        <begin position="547"/>
        <end position="670"/>
    </location>
</feature>
<feature type="region of interest" description="Disordered" evidence="6">
    <location>
        <begin position="958"/>
        <end position="991"/>
    </location>
</feature>
<dbReference type="InterPro" id="IPR035892">
    <property type="entry name" value="C2_domain_sf"/>
</dbReference>
<proteinExistence type="predicted"/>
<evidence type="ECO:0000256" key="7">
    <source>
        <dbReference type="SAM" id="Phobius"/>
    </source>
</evidence>
<dbReference type="Proteomes" id="UP001527925">
    <property type="component" value="Unassembled WGS sequence"/>
</dbReference>
<keyword evidence="2" id="KW-0813">Transport</keyword>
<feature type="transmembrane region" description="Helical" evidence="7">
    <location>
        <begin position="122"/>
        <end position="139"/>
    </location>
</feature>
<keyword evidence="4" id="KW-0446">Lipid-binding</keyword>
<dbReference type="SUPFAM" id="SSF49562">
    <property type="entry name" value="C2 domain (Calcium/lipid-binding domain, CaLB)"/>
    <property type="match status" value="6"/>
</dbReference>
<dbReference type="Gene3D" id="2.60.40.150">
    <property type="entry name" value="C2 domain"/>
    <property type="match status" value="5"/>
</dbReference>
<dbReference type="InterPro" id="IPR052455">
    <property type="entry name" value="Tricalbin_domain"/>
</dbReference>
<dbReference type="EMBL" id="JADGIZ020000043">
    <property type="protein sequence ID" value="KAL2913662.1"/>
    <property type="molecule type" value="Genomic_DNA"/>
</dbReference>
<feature type="compositionally biased region" description="Pro residues" evidence="6">
    <location>
        <begin position="1"/>
        <end position="18"/>
    </location>
</feature>
<accession>A0ABR4N295</accession>
<feature type="transmembrane region" description="Helical" evidence="7">
    <location>
        <begin position="96"/>
        <end position="115"/>
    </location>
</feature>
<feature type="domain" description="C2" evidence="8">
    <location>
        <begin position="674"/>
        <end position="794"/>
    </location>
</feature>
<comment type="subcellular location">
    <subcellularLocation>
        <location evidence="1">Membrane</location>
    </subcellularLocation>
</comment>
<feature type="domain" description="C2" evidence="8">
    <location>
        <begin position="1140"/>
        <end position="1257"/>
    </location>
</feature>
<feature type="domain" description="C2" evidence="8">
    <location>
        <begin position="357"/>
        <end position="489"/>
    </location>
</feature>
<dbReference type="InterPro" id="IPR000008">
    <property type="entry name" value="C2_dom"/>
</dbReference>
<dbReference type="Pfam" id="PF00168">
    <property type="entry name" value="C2"/>
    <property type="match status" value="6"/>
</dbReference>
<sequence>MSTTPPPAAAPDGPPAPGPAAAQSPASASSDGTAGKPSPAADVHDKFYDPVPPYTRPGPVLGTIFGHGGGLPSALVSFVNSTVEPVLEAMDPLLPFQNLFASSVVLGTMFATWCLAQMKAGLGWYFLLVLFLGGIYRRNHQSLRMRIAREFVKQGALMKLNEDAESVNWLNLFLAKFWVIYEPGLSLQIKETIDSVLASSKPNFLNELRLVKFTLGSNPPRIDSIRTYPGSDADVLVMDWDLFFTPFDVDGLSEREKASSGVYNFYMELVARVGAGAASLPLTVLLKEFSLSGKLRISLKFVTAFPHIGAVEFGFLEVPSVDFILRPLKGLDLNDIPGLSTFLQDTINEQLKAAIVNPNKIPINLEEMMTADGTDRPIGILRVTILNARELRNVDITGTSDPCAIVMIGGKEVARTAVIDNSLNPVWNETFNLIVFKSMFSQLANRSDEIKFEVMHHNPLQKKLIGSTSTVRLQRWARLLDPTSVDELPEEIPAELKRDPMRPMTRSEHDWLLTNWGTPLGEPSEVIKPLLRPNSNKSAGSLRLDMAYFPIPETPSDVPVNSRTGVFSVTVHQAKDLATSKNGAPECVLELDGIEIGRTPPKKHTNNPTWYYIKDAFCQDIDVARMRISVLDGSRRLGDCTVNARDLIGPEKEDWFKLYNVTSGKVRITAKFTPVDMLHLSTDTSKMKRKEPCGLLRINMRKAENLANVEVLRKSDPYVKVNTGGKPFGATHVRPNTLDPEWNEIFYCIVTSPKDPILLEVFDWNELRNDKKLGKVEINLDLILPNNPHFEGKKSDGKASEVAAALTADGLEIKPVSETYAEVRAPLYISKSLEVPNSTANADSQNESESETVEPKEKKSGFLRREAFKKPSKSFLGVGGASKVRQRGHIYFDVEYFPVVTDMIVKPISPQQVLRSRASVIGAAGTETSPSGTLPRTVTRSESKATITAAGATADAAAAKAQPANTETKTQDAATAAKAGTAGADAPPSPTEVANALAEHDEAIREQARSVVGKYQSGVLRIRVRGAKLCRAARAYLELLVDGTTIFRTRTSEETLEPMWLEAADKFVMDIASSSFMILIRQQLAEERTSNDFILGTWVGDAVLDLIGHSYDRLAIRQFTQASRRLDELPYVAHLSAEFGYSPVSISLAAGSKFNSGVLNIDIVEAKNLMSADTNGFSDPYCVVNLNGSRIHKTKVLKRTLNPVFNESIQAVVKSRLRSTVEVQLMDWDALGGHDFLGRVVIHLAHLPADEVVNKVYAVEDGEGTLTLRLLFQPQAIDEDGSQLDAEARLEGSGSKVGLSKIYRGLTASFANSNANSFISGMTKRGMSGGVTPAAPSGPRYTLEGQRARENTGLSKPSGGDAAAPAQPAPAAPAARELPRPPRPQAASLSGQSTDAVSSTANESKASLASTASDQPAATPAVPPLPSQQSAPSSLLGVPQQATPRMPHEPASASSDSASDLAATIKTAKSGPAISVRAPSPSEGRPSDVRPSVDEFRAQVSLEIVQASGLRAVDSTGTSDPYVKVMQMRNGELKQVHKTAVVKRNTSPVWSNEVFTVQCPPPTIRLIIKDHNTFKQSTELGQVGLDLFGLLQATGLFDTYFPVDGGTGQLRVRGTIVGSPSPDGSDTASTLEKKRTLFGFKKSLETIGQDGRAPSASGNGLFGSFRRPSGGSVASSGQSSASISRQPSSTSIAEGTH</sequence>
<protein>
    <submittedName>
        <fullName evidence="10">Tricalbin-2</fullName>
    </submittedName>
</protein>
<feature type="region of interest" description="Disordered" evidence="6">
    <location>
        <begin position="836"/>
        <end position="864"/>
    </location>
</feature>
<evidence type="ECO:0000259" key="9">
    <source>
        <dbReference type="PROSITE" id="PS51847"/>
    </source>
</evidence>
<feature type="compositionally biased region" description="Polar residues" evidence="6">
    <location>
        <begin position="836"/>
        <end position="845"/>
    </location>
</feature>
<evidence type="ECO:0000313" key="11">
    <source>
        <dbReference type="Proteomes" id="UP001527925"/>
    </source>
</evidence>
<feature type="compositionally biased region" description="Basic and acidic residues" evidence="6">
    <location>
        <begin position="853"/>
        <end position="864"/>
    </location>
</feature>
<feature type="compositionally biased region" description="Low complexity" evidence="6">
    <location>
        <begin position="1451"/>
        <end position="1463"/>
    </location>
</feature>
<dbReference type="InterPro" id="IPR031468">
    <property type="entry name" value="SMP_LBD"/>
</dbReference>
<evidence type="ECO:0000256" key="4">
    <source>
        <dbReference type="ARBA" id="ARBA00023121"/>
    </source>
</evidence>
<keyword evidence="7" id="KW-1133">Transmembrane helix</keyword>
<keyword evidence="11" id="KW-1185">Reference proteome</keyword>
<keyword evidence="5 7" id="KW-0472">Membrane</keyword>
<feature type="region of interest" description="Disordered" evidence="6">
    <location>
        <begin position="1"/>
        <end position="48"/>
    </location>
</feature>